<dbReference type="OrthoDB" id="9808367at2"/>
<dbReference type="InterPro" id="IPR000286">
    <property type="entry name" value="HDACs"/>
</dbReference>
<dbReference type="PANTHER" id="PTHR10625">
    <property type="entry name" value="HISTONE DEACETYLASE HDAC1-RELATED"/>
    <property type="match status" value="1"/>
</dbReference>
<dbReference type="CDD" id="cd11599">
    <property type="entry name" value="HDAC_classII_2"/>
    <property type="match status" value="1"/>
</dbReference>
<accession>A0A1H2ZEJ3</accession>
<comment type="similarity">
    <text evidence="1">Belongs to the histone deacetylase family.</text>
</comment>
<name>A0A1H2ZEJ3_9RHOB</name>
<dbReference type="Pfam" id="PF00850">
    <property type="entry name" value="Hist_deacetyl"/>
    <property type="match status" value="1"/>
</dbReference>
<dbReference type="SUPFAM" id="SSF52768">
    <property type="entry name" value="Arginase/deacetylase"/>
    <property type="match status" value="1"/>
</dbReference>
<feature type="domain" description="Histone deacetylase" evidence="2">
    <location>
        <begin position="20"/>
        <end position="305"/>
    </location>
</feature>
<dbReference type="PRINTS" id="PR01270">
    <property type="entry name" value="HDASUPER"/>
</dbReference>
<dbReference type="RefSeq" id="WP_092681927.1">
    <property type="nucleotide sequence ID" value="NZ_FNMZ01000003.1"/>
</dbReference>
<evidence type="ECO:0000313" key="3">
    <source>
        <dbReference type="EMBL" id="SDX15765.1"/>
    </source>
</evidence>
<dbReference type="Proteomes" id="UP000199118">
    <property type="component" value="Unassembled WGS sequence"/>
</dbReference>
<evidence type="ECO:0000256" key="1">
    <source>
        <dbReference type="ARBA" id="ARBA00005947"/>
    </source>
</evidence>
<dbReference type="InterPro" id="IPR023696">
    <property type="entry name" value="Ureohydrolase_dom_sf"/>
</dbReference>
<dbReference type="Gene3D" id="3.40.800.20">
    <property type="entry name" value="Histone deacetylase domain"/>
    <property type="match status" value="1"/>
</dbReference>
<protein>
    <submittedName>
        <fullName evidence="3">Acetoin utilization deacetylase AcuC</fullName>
    </submittedName>
</protein>
<keyword evidence="4" id="KW-1185">Reference proteome</keyword>
<reference evidence="3 4" key="1">
    <citation type="submission" date="2016-10" db="EMBL/GenBank/DDBJ databases">
        <authorList>
            <person name="de Groot N.N."/>
        </authorList>
    </citation>
    <scope>NUCLEOTIDE SEQUENCE [LARGE SCALE GENOMIC DNA]</scope>
    <source>
        <strain evidence="3 4">DSM 17890</strain>
    </source>
</reference>
<organism evidence="3 4">
    <name type="scientific">Albimonas donghaensis</name>
    <dbReference type="NCBI Taxonomy" id="356660"/>
    <lineage>
        <taxon>Bacteria</taxon>
        <taxon>Pseudomonadati</taxon>
        <taxon>Pseudomonadota</taxon>
        <taxon>Alphaproteobacteria</taxon>
        <taxon>Rhodobacterales</taxon>
        <taxon>Paracoccaceae</taxon>
        <taxon>Albimonas</taxon>
    </lineage>
</organism>
<sequence length="310" mass="32549">MTLALISHASSLDHVTPPGHPERADRIRAVQAALEDERFALLDRREAVAADDALLRLAHPQAHIDRLRAATPAEGWAELDGDTVLSPGSVDAALHAAGGCAQAVDLVLSGERKAAFVACRPPGHHAEPSTPMGFCLFSNAAIAALHALERHGLSRVAVLDFDVHHGNGTQAVLWNEPRAAFASSHQMPLYPGTGAASETGAGNIFNAPLPPGAGGEDFRAAWEDTLLPAIAAHGPELIVISAGFDAHRRDPLAEMELTEADFAWITHRICDLADTACGGRVVSTLEGGYDLVGLAASTAAHVQVLMERSL</sequence>
<dbReference type="AlphaFoldDB" id="A0A1H2ZEJ3"/>
<dbReference type="GO" id="GO:0004407">
    <property type="term" value="F:histone deacetylase activity"/>
    <property type="evidence" value="ECO:0007669"/>
    <property type="project" value="TreeGrafter"/>
</dbReference>
<dbReference type="STRING" id="356660.SAMN05444336_103472"/>
<dbReference type="InterPro" id="IPR037138">
    <property type="entry name" value="His_deacetylse_dom_sf"/>
</dbReference>
<dbReference type="InterPro" id="IPR023801">
    <property type="entry name" value="His_deacetylse_dom"/>
</dbReference>
<evidence type="ECO:0000259" key="2">
    <source>
        <dbReference type="Pfam" id="PF00850"/>
    </source>
</evidence>
<dbReference type="GO" id="GO:0040029">
    <property type="term" value="P:epigenetic regulation of gene expression"/>
    <property type="evidence" value="ECO:0007669"/>
    <property type="project" value="TreeGrafter"/>
</dbReference>
<evidence type="ECO:0000313" key="4">
    <source>
        <dbReference type="Proteomes" id="UP000199118"/>
    </source>
</evidence>
<gene>
    <name evidence="3" type="ORF">SAMN05444336_103472</name>
</gene>
<proteinExistence type="inferred from homology"/>
<dbReference type="EMBL" id="FNMZ01000003">
    <property type="protein sequence ID" value="SDX15765.1"/>
    <property type="molecule type" value="Genomic_DNA"/>
</dbReference>
<dbReference type="PANTHER" id="PTHR10625:SF10">
    <property type="entry name" value="HISTONE DEACETYLASE HDAC1"/>
    <property type="match status" value="1"/>
</dbReference>